<accession>A0A8J7TKF4</accession>
<evidence type="ECO:0000313" key="2">
    <source>
        <dbReference type="Proteomes" id="UP000664277"/>
    </source>
</evidence>
<evidence type="ECO:0000313" key="1">
    <source>
        <dbReference type="EMBL" id="MBN8659815.1"/>
    </source>
</evidence>
<dbReference type="GO" id="GO:0016787">
    <property type="term" value="F:hydrolase activity"/>
    <property type="evidence" value="ECO:0007669"/>
    <property type="project" value="UniProtKB-KW"/>
</dbReference>
<dbReference type="AlphaFoldDB" id="A0A8J7TKF4"/>
<dbReference type="InterPro" id="IPR032719">
    <property type="entry name" value="WbsX"/>
</dbReference>
<reference evidence="1" key="1">
    <citation type="submission" date="2021-02" db="EMBL/GenBank/DDBJ databases">
        <title>Genome-Resolved Metagenomics of a Microbial Community Performing Photosynthetic Biological Nutrient Removal.</title>
        <authorList>
            <person name="Mcdaniel E.A."/>
        </authorList>
    </citation>
    <scope>NUCLEOTIDE SEQUENCE</scope>
    <source>
        <strain evidence="1">UWPOB_OBS1</strain>
    </source>
</reference>
<organism evidence="1 2">
    <name type="scientific">Candidatus Obscuribacter phosphatis</name>
    <dbReference type="NCBI Taxonomy" id="1906157"/>
    <lineage>
        <taxon>Bacteria</taxon>
        <taxon>Bacillati</taxon>
        <taxon>Candidatus Melainabacteria</taxon>
        <taxon>Candidatus Obscuribacterales</taxon>
        <taxon>Candidatus Obscuribacteraceae</taxon>
        <taxon>Candidatus Obscuribacter</taxon>
    </lineage>
</organism>
<dbReference type="CDD" id="cd11579">
    <property type="entry name" value="Glyco_tran_WbsX"/>
    <property type="match status" value="1"/>
</dbReference>
<dbReference type="EMBL" id="JAFLCK010000005">
    <property type="protein sequence ID" value="MBN8659815.1"/>
    <property type="molecule type" value="Genomic_DNA"/>
</dbReference>
<dbReference type="Pfam" id="PF14307">
    <property type="entry name" value="Glyco_tran_WbsX"/>
    <property type="match status" value="1"/>
</dbReference>
<gene>
    <name evidence="1" type="ORF">J0M35_05595</name>
</gene>
<name>A0A8J7TKF4_9BACT</name>
<dbReference type="PANTHER" id="PTHR41244">
    <property type="entry name" value="RHAMNAN SYNTHESIS F"/>
    <property type="match status" value="1"/>
</dbReference>
<sequence length="500" mass="57499">MESEIKLVAFYLPQFHPIPENDEFWGKGFTEWSNVTRGKPLYPGHLQPRLPGELGFYDLRLPEVADKQAELAKEYGLHGFCYYYYWFAPEKTLLERPLKQMLQNPQTDLPFCLCWANENWTRRWDGSEDEILVKQNYTDDFAESFIESLLPYFRDDRYIRVDGKPVLLVYDTRQFADIRKSTSIWRKLVRAAGFEDIFLIRCNTFVGQAYEIDPKVQGFDACVEFPPHGTITAQLPIIESERESDEESATVFDQETVVFNSITRAPHSYELFRTLFPSWDNTPRKQQSATIFFGSTPALYKQWLSGLIAWTKRHNPSDRQIIFVNAWNEWAEGAVLEPDKEHGRKYLEATKEALDSQSLYYERGTAAHLAALVNDCTLSPHLRPVTAGKQLNQSEQIVCELEQVGFGESGFYLEGYAFVKNKKALLAIVVFDGEELVGSAINTIYRADLGERFGAQSLRSGFSLHLPKFMRSKGPVRVFALGEDFIFQNVERNLALSLES</sequence>
<dbReference type="Gene3D" id="3.20.20.80">
    <property type="entry name" value="Glycosidases"/>
    <property type="match status" value="1"/>
</dbReference>
<dbReference type="PANTHER" id="PTHR41244:SF1">
    <property type="entry name" value="GLYCOSYLTRANSFERASE"/>
    <property type="match status" value="1"/>
</dbReference>
<proteinExistence type="predicted"/>
<keyword evidence="1" id="KW-0378">Hydrolase</keyword>
<dbReference type="Proteomes" id="UP000664277">
    <property type="component" value="Unassembled WGS sequence"/>
</dbReference>
<protein>
    <submittedName>
        <fullName evidence="1">Glycoside hydrolase family 99-like domain-containing protein</fullName>
    </submittedName>
</protein>
<comment type="caution">
    <text evidence="1">The sequence shown here is derived from an EMBL/GenBank/DDBJ whole genome shotgun (WGS) entry which is preliminary data.</text>
</comment>